<dbReference type="AlphaFoldDB" id="A0AAU7CDB0"/>
<dbReference type="EMBL" id="CP155447">
    <property type="protein sequence ID" value="XBH03487.1"/>
    <property type="molecule type" value="Genomic_DNA"/>
</dbReference>
<gene>
    <name evidence="1" type="primary">csx17</name>
    <name evidence="1" type="ORF">V5E97_35060</name>
</gene>
<reference evidence="1" key="1">
    <citation type="submission" date="2024-05" db="EMBL/GenBank/DDBJ databases">
        <title>Planctomycetes of the genus Singulisphaera possess chitinolytic capabilities.</title>
        <authorList>
            <person name="Ivanova A."/>
        </authorList>
    </citation>
    <scope>NUCLEOTIDE SEQUENCE</scope>
    <source>
        <strain evidence="1">Ch08T</strain>
    </source>
</reference>
<organism evidence="1">
    <name type="scientific">Singulisphaera sp. Ch08</name>
    <dbReference type="NCBI Taxonomy" id="3120278"/>
    <lineage>
        <taxon>Bacteria</taxon>
        <taxon>Pseudomonadati</taxon>
        <taxon>Planctomycetota</taxon>
        <taxon>Planctomycetia</taxon>
        <taxon>Isosphaerales</taxon>
        <taxon>Isosphaeraceae</taxon>
        <taxon>Singulisphaera</taxon>
    </lineage>
</organism>
<accession>A0AAU7CDB0</accession>
<dbReference type="RefSeq" id="WP_406696221.1">
    <property type="nucleotide sequence ID" value="NZ_CP155447.1"/>
</dbReference>
<sequence length="744" mass="81891">MEGVNIIDLPGGKPEPLMSYLKALGIFRLVVEQADTSAKMLWHGGICRLQTTLNRDGLIDFFANRYSPTPIVGPWGARSGFYPGSSEKSAREALNQIVTGAETSPRLGDFRNAIEEIRDLLRTNGMTEKVSDDNKLKLMQLCRNKLSSDTMVNWLDAVFVITDDSRKFPPLLGTGGNEGSGSYVSMFAQLVGSLLVDRSDCAGVANALFDEFTSTLAGISVGHFSPGAIGGPNSSQGFEGGGGANPWDYLLAIEGTLMLAGAASRRLGSDTVGRASYPFCVEPVAVGYASESDQEAENGTRAELWLPLWWKQPVTFAELQYLFAEGRVQLGRRQARNTIEFALAINLLGVSRGVDAFVRYAFVMRNGLSYFAVPLGRVPVTLKPTANLLQDSKLTQWLSQLHVACRDTEKTPARYRTALRQIDQAIYEFSTGNESGTRGLNHVLRALGRAERTLSIGLRFCEKKTLRPLQQLSKDWLEQADDKSPEFRLAVALSGIEANGEVGPFRAYLESVEMKTGSFQWQKDQNKAAVWSNRPLAANLAAIFLRRQMEAFRAGQSVIPIRSPRPAALNDVIAFLYGDIDDDKLADLTWGLAAIDWPMVDSWSPRVEDVAVPFEFGIPRLLLLAKPWTIQPDPRRRKQPEGRRWTVAESDTMNSAHDPGVFAILDSGQPDSIVRCVDRAAHRLKTVGLFALGSRNRRLAGRSLAVMSPFRPDRLLAAMMFPLSQRDLVAVANAVLYPPESEDS</sequence>
<protein>
    <submittedName>
        <fullName evidence="1">Type I-U CRISPR-associated protein Csx17</fullName>
    </submittedName>
</protein>
<proteinExistence type="predicted"/>
<dbReference type="InterPro" id="IPR026483">
    <property type="entry name" value="Cas_Csx17"/>
</dbReference>
<name>A0AAU7CDB0_9BACT</name>
<evidence type="ECO:0000313" key="1">
    <source>
        <dbReference type="EMBL" id="XBH03487.1"/>
    </source>
</evidence>
<dbReference type="NCBIfam" id="TIGR04113">
    <property type="entry name" value="cas_csx17"/>
    <property type="match status" value="1"/>
</dbReference>